<dbReference type="Pfam" id="PF00550">
    <property type="entry name" value="PP-binding"/>
    <property type="match status" value="1"/>
</dbReference>
<feature type="non-terminal residue" evidence="7">
    <location>
        <position position="1"/>
    </location>
</feature>
<dbReference type="InterPro" id="IPR009081">
    <property type="entry name" value="PP-bd_ACP"/>
</dbReference>
<dbReference type="InterPro" id="IPR020841">
    <property type="entry name" value="PKS_Beta-ketoAc_synthase_dom"/>
</dbReference>
<dbReference type="InterPro" id="IPR050091">
    <property type="entry name" value="PKS_NRPS_Biosynth_Enz"/>
</dbReference>
<sequence>DLVRTHVAAVLGHDGAEAVEAGRAFKELGFDSLAAVELRNRLGAATDLRLPATLIYDYPSAAALAEHLHTELIGTQTVTVQGGDVAVAVDDDPIAIVAMSCRFPGGVRTPEELWQLLTAGGDAIAEFPADRGWDLAGLYDPDPDRQGTSYTREGGFLYDVAEFDASFFGISPREALAMDPQQRLLLETSWEAFERAGIDPVALRGSRTGVFAGTNGQDYAGLVSTPPEGLEGHLGTGNAASVVSGRISYTFGLEGPAVTVDTACSSSLVALHMAVQALRSGECS</sequence>
<proteinExistence type="predicted"/>
<dbReference type="InterPro" id="IPR018201">
    <property type="entry name" value="Ketoacyl_synth_AS"/>
</dbReference>
<dbReference type="PANTHER" id="PTHR43775:SF51">
    <property type="entry name" value="INACTIVE PHENOLPHTHIOCEROL SYNTHESIS POLYKETIDE SYNTHASE TYPE I PKS1-RELATED"/>
    <property type="match status" value="1"/>
</dbReference>
<dbReference type="SUPFAM" id="SSF47336">
    <property type="entry name" value="ACP-like"/>
    <property type="match status" value="1"/>
</dbReference>
<keyword evidence="3" id="KW-0808">Transferase</keyword>
<keyword evidence="1" id="KW-0596">Phosphopantetheine</keyword>
<dbReference type="SMART" id="SM00825">
    <property type="entry name" value="PKS_KS"/>
    <property type="match status" value="1"/>
</dbReference>
<evidence type="ECO:0000313" key="7">
    <source>
        <dbReference type="EMBL" id="EFL26023.1"/>
    </source>
</evidence>
<reference evidence="7 8" key="1">
    <citation type="submission" date="2009-02" db="EMBL/GenBank/DDBJ databases">
        <title>Annotation of Streptomyces hygroscopicus strain ATCC 53653.</title>
        <authorList>
            <consortium name="The Broad Institute Genome Sequencing Platform"/>
            <consortium name="Broad Institute Microbial Sequencing Center"/>
            <person name="Fischbach M."/>
            <person name="Godfrey P."/>
            <person name="Ward D."/>
            <person name="Young S."/>
            <person name="Zeng Q."/>
            <person name="Koehrsen M."/>
            <person name="Alvarado L."/>
            <person name="Berlin A.M."/>
            <person name="Bochicchio J."/>
            <person name="Borenstein D."/>
            <person name="Chapman S.B."/>
            <person name="Chen Z."/>
            <person name="Engels R."/>
            <person name="Freedman E."/>
            <person name="Gellesch M."/>
            <person name="Goldberg J."/>
            <person name="Griggs A."/>
            <person name="Gujja S."/>
            <person name="Heilman E.R."/>
            <person name="Heiman D.I."/>
            <person name="Hepburn T.A."/>
            <person name="Howarth C."/>
            <person name="Jen D."/>
            <person name="Larson L."/>
            <person name="Lewis B."/>
            <person name="Mehta T."/>
            <person name="Park D."/>
            <person name="Pearson M."/>
            <person name="Richards J."/>
            <person name="Roberts A."/>
            <person name="Saif S."/>
            <person name="Shea T.D."/>
            <person name="Shenoy N."/>
            <person name="Sisk P."/>
            <person name="Stolte C."/>
            <person name="Sykes S.N."/>
            <person name="Thomson T."/>
            <person name="Walk T."/>
            <person name="White J."/>
            <person name="Yandava C."/>
            <person name="Straight P."/>
            <person name="Clardy J."/>
            <person name="Hung D."/>
            <person name="Kolter R."/>
            <person name="Mekalanos J."/>
            <person name="Walker S."/>
            <person name="Walsh C.T."/>
            <person name="Wieland-Brown L.C."/>
            <person name="Haas B."/>
            <person name="Nusbaum C."/>
            <person name="Birren B."/>
        </authorList>
    </citation>
    <scope>NUCLEOTIDE SEQUENCE [LARGE SCALE GENOMIC DNA]</scope>
    <source>
        <strain evidence="7 8">ATCC 53653</strain>
    </source>
</reference>
<dbReference type="Gene3D" id="1.10.1200.10">
    <property type="entry name" value="ACP-like"/>
    <property type="match status" value="1"/>
</dbReference>
<dbReference type="GO" id="GO:0004315">
    <property type="term" value="F:3-oxoacyl-[acyl-carrier-protein] synthase activity"/>
    <property type="evidence" value="ECO:0007669"/>
    <property type="project" value="InterPro"/>
</dbReference>
<dbReference type="Gene3D" id="3.40.47.10">
    <property type="match status" value="1"/>
</dbReference>
<dbReference type="FunFam" id="1.10.1200.10:FF:000007">
    <property type="entry name" value="Probable polyketide synthase pks17"/>
    <property type="match status" value="1"/>
</dbReference>
<dbReference type="CDD" id="cd00833">
    <property type="entry name" value="PKS"/>
    <property type="match status" value="1"/>
</dbReference>
<dbReference type="EMBL" id="GG657754">
    <property type="protein sequence ID" value="EFL26023.1"/>
    <property type="molecule type" value="Genomic_DNA"/>
</dbReference>
<dbReference type="HOGENOM" id="CLU_000022_16_2_11"/>
<dbReference type="GO" id="GO:0006633">
    <property type="term" value="P:fatty acid biosynthetic process"/>
    <property type="evidence" value="ECO:0007669"/>
    <property type="project" value="InterPro"/>
</dbReference>
<dbReference type="InterPro" id="IPR006162">
    <property type="entry name" value="Ppantetheine_attach_site"/>
</dbReference>
<dbReference type="SUPFAM" id="SSF53901">
    <property type="entry name" value="Thiolase-like"/>
    <property type="match status" value="1"/>
</dbReference>
<feature type="non-terminal residue" evidence="7">
    <location>
        <position position="284"/>
    </location>
</feature>
<dbReference type="PANTHER" id="PTHR43775">
    <property type="entry name" value="FATTY ACID SYNTHASE"/>
    <property type="match status" value="1"/>
</dbReference>
<dbReference type="GO" id="GO:0017000">
    <property type="term" value="P:antibiotic biosynthetic process"/>
    <property type="evidence" value="ECO:0007669"/>
    <property type="project" value="UniProtKB-ARBA"/>
</dbReference>
<evidence type="ECO:0000256" key="3">
    <source>
        <dbReference type="ARBA" id="ARBA00022679"/>
    </source>
</evidence>
<evidence type="ECO:0000256" key="1">
    <source>
        <dbReference type="ARBA" id="ARBA00022450"/>
    </source>
</evidence>
<protein>
    <submittedName>
        <fullName evidence="7">Modular polyketide synthase</fullName>
    </submittedName>
</protein>
<dbReference type="Pfam" id="PF00109">
    <property type="entry name" value="ketoacyl-synt"/>
    <property type="match status" value="1"/>
</dbReference>
<dbReference type="PROSITE" id="PS00012">
    <property type="entry name" value="PHOSPHOPANTETHEINE"/>
    <property type="match status" value="1"/>
</dbReference>
<evidence type="ECO:0000313" key="8">
    <source>
        <dbReference type="Proteomes" id="UP000003963"/>
    </source>
</evidence>
<evidence type="ECO:0000259" key="6">
    <source>
        <dbReference type="PROSITE" id="PS52004"/>
    </source>
</evidence>
<keyword evidence="2" id="KW-0597">Phosphoprotein</keyword>
<dbReference type="SMART" id="SM01294">
    <property type="entry name" value="PKS_PP_betabranch"/>
    <property type="match status" value="1"/>
</dbReference>
<feature type="domain" description="Carrier" evidence="5">
    <location>
        <begin position="1"/>
        <end position="72"/>
    </location>
</feature>
<dbReference type="AlphaFoldDB" id="D9WQ63"/>
<dbReference type="InterPro" id="IPR014030">
    <property type="entry name" value="Ketoacyl_synth_N"/>
</dbReference>
<name>D9WQ63_9ACTN</name>
<evidence type="ECO:0000256" key="2">
    <source>
        <dbReference type="ARBA" id="ARBA00022553"/>
    </source>
</evidence>
<dbReference type="PROSITE" id="PS52004">
    <property type="entry name" value="KS3_2"/>
    <property type="match status" value="1"/>
</dbReference>
<dbReference type="STRING" id="457427.SSOG_05737"/>
<dbReference type="InterPro" id="IPR016039">
    <property type="entry name" value="Thiolase-like"/>
</dbReference>
<evidence type="ECO:0000256" key="4">
    <source>
        <dbReference type="ARBA" id="ARBA00023268"/>
    </source>
</evidence>
<keyword evidence="8" id="KW-1185">Reference proteome</keyword>
<dbReference type="PROSITE" id="PS00606">
    <property type="entry name" value="KS3_1"/>
    <property type="match status" value="1"/>
</dbReference>
<dbReference type="GO" id="GO:0004312">
    <property type="term" value="F:fatty acid synthase activity"/>
    <property type="evidence" value="ECO:0007669"/>
    <property type="project" value="TreeGrafter"/>
</dbReference>
<keyword evidence="4" id="KW-0511">Multifunctional enzyme</keyword>
<evidence type="ECO:0000259" key="5">
    <source>
        <dbReference type="PROSITE" id="PS50075"/>
    </source>
</evidence>
<feature type="domain" description="Ketosynthase family 3 (KS3)" evidence="6">
    <location>
        <begin position="91"/>
        <end position="284"/>
    </location>
</feature>
<organism evidence="7 8">
    <name type="scientific">Streptomyces himastatinicus ATCC 53653</name>
    <dbReference type="NCBI Taxonomy" id="457427"/>
    <lineage>
        <taxon>Bacteria</taxon>
        <taxon>Bacillati</taxon>
        <taxon>Actinomycetota</taxon>
        <taxon>Actinomycetes</taxon>
        <taxon>Kitasatosporales</taxon>
        <taxon>Streptomycetaceae</taxon>
        <taxon>Streptomyces</taxon>
        <taxon>Streptomyces violaceusniger group</taxon>
    </lineage>
</organism>
<dbReference type="Proteomes" id="UP000003963">
    <property type="component" value="Unassembled WGS sequence"/>
</dbReference>
<dbReference type="GO" id="GO:0031177">
    <property type="term" value="F:phosphopantetheine binding"/>
    <property type="evidence" value="ECO:0007669"/>
    <property type="project" value="InterPro"/>
</dbReference>
<accession>D9WQ63</accession>
<dbReference type="InterPro" id="IPR036736">
    <property type="entry name" value="ACP-like_sf"/>
</dbReference>
<dbReference type="PROSITE" id="PS50075">
    <property type="entry name" value="CARRIER"/>
    <property type="match status" value="1"/>
</dbReference>
<gene>
    <name evidence="7" type="ORF">SSOG_05737</name>
</gene>
<dbReference type="SMART" id="SM00823">
    <property type="entry name" value="PKS_PP"/>
    <property type="match status" value="1"/>
</dbReference>
<dbReference type="InterPro" id="IPR020806">
    <property type="entry name" value="PKS_PP-bd"/>
</dbReference>